<organism evidence="1 2">
    <name type="scientific">Vibrio parahaemolyticus</name>
    <dbReference type="NCBI Taxonomy" id="670"/>
    <lineage>
        <taxon>Bacteria</taxon>
        <taxon>Pseudomonadati</taxon>
        <taxon>Pseudomonadota</taxon>
        <taxon>Gammaproteobacteria</taxon>
        <taxon>Vibrionales</taxon>
        <taxon>Vibrionaceae</taxon>
        <taxon>Vibrio</taxon>
    </lineage>
</organism>
<evidence type="ECO:0000313" key="1">
    <source>
        <dbReference type="EMBL" id="MCC3807574.1"/>
    </source>
</evidence>
<dbReference type="EMBL" id="JACVHL010000027">
    <property type="protein sequence ID" value="MCC3807574.1"/>
    <property type="molecule type" value="Genomic_DNA"/>
</dbReference>
<dbReference type="RefSeq" id="WP_228085919.1">
    <property type="nucleotide sequence ID" value="NZ_JACVHL010000027.1"/>
</dbReference>
<proteinExistence type="predicted"/>
<dbReference type="AlphaFoldDB" id="A0A9Q3UI40"/>
<protein>
    <submittedName>
        <fullName evidence="1">Uncharacterized protein</fullName>
    </submittedName>
</protein>
<comment type="caution">
    <text evidence="1">The sequence shown here is derived from an EMBL/GenBank/DDBJ whole genome shotgun (WGS) entry which is preliminary data.</text>
</comment>
<name>A0A9Q3UI40_VIBPH</name>
<evidence type="ECO:0000313" key="2">
    <source>
        <dbReference type="Proteomes" id="UP000726777"/>
    </source>
</evidence>
<accession>A0A9Q3UI40</accession>
<gene>
    <name evidence="1" type="ORF">IB292_21380</name>
</gene>
<dbReference type="Proteomes" id="UP000726777">
    <property type="component" value="Unassembled WGS sequence"/>
</dbReference>
<sequence length="150" mass="17464">MSLKDKLKHFIFELTTAPKEQRSREYDQLDPKIAPLVAALNQLPTVNTIASCQGHAFGRIEPPYVYFHADPKLATQLNILLRQYYEERLLLHSWELTAMFNGQETLCWTLSSPYYNQRFATTGFYCLGWHRGRVDQDLKVLIDLISIKND</sequence>
<reference evidence="1" key="1">
    <citation type="submission" date="2020-09" db="EMBL/GenBank/DDBJ databases">
        <title>Genome sequence of Vibrio parahaemolyticus isolates.</title>
        <authorList>
            <person name="Hammerl J.A."/>
            <person name="Strauch E."/>
        </authorList>
    </citation>
    <scope>NUCLEOTIDE SEQUENCE</scope>
    <source>
        <strain evidence="1">17-VB00146</strain>
    </source>
</reference>